<protein>
    <recommendedName>
        <fullName evidence="4">Protein MULTIPLE CHLOROPLAST DIVISION SITE 1</fullName>
    </recommendedName>
</protein>
<sequence length="337" mass="37807">MTSTANPISSFPFKSIHRQNSFRYYNHCNLAKVHRRQFYSCRLRLSCGRSSSVFTIRASGEALDSGGNDDANVPVDRKGLDLEKKISSVKEMVNALPSAILVFKGTSPPNFTLGLSIAIAILAIAARQIIHKRKDRSYEGSVADLVRRGQLRSDRRGISKPIKYDDPFNNPFVKTDKSSSTVKMFGKVYRLAPVTLTAEEKSVHQRRRSRAYQWKRPTVFLKEGDSIPPDVDPDTVRWIPANHPFATTVSDIDEDLAQNNVYQKDGVPFRVKAEHEAMQKKIQALQREQVFNETVNINSAHDYELPLHPANPQEQGSSANQQNGLMNNGVDSLANNP</sequence>
<feature type="compositionally biased region" description="Polar residues" evidence="1">
    <location>
        <begin position="312"/>
        <end position="337"/>
    </location>
</feature>
<dbReference type="InterPro" id="IPR034572">
    <property type="entry name" value="MCD1"/>
</dbReference>
<reference evidence="2 3" key="1">
    <citation type="submission" date="2023-10" db="EMBL/GenBank/DDBJ databases">
        <title>Chromosome-scale genome assembly provides insights into flower coloration mechanisms of Canna indica.</title>
        <authorList>
            <person name="Li C."/>
        </authorList>
    </citation>
    <scope>NUCLEOTIDE SEQUENCE [LARGE SCALE GENOMIC DNA]</scope>
    <source>
        <tissue evidence="2">Flower</tissue>
    </source>
</reference>
<accession>A0AAQ3JZ58</accession>
<feature type="region of interest" description="Disordered" evidence="1">
    <location>
        <begin position="304"/>
        <end position="337"/>
    </location>
</feature>
<evidence type="ECO:0000313" key="2">
    <source>
        <dbReference type="EMBL" id="WOK98847.1"/>
    </source>
</evidence>
<organism evidence="2 3">
    <name type="scientific">Canna indica</name>
    <name type="common">Indian-shot</name>
    <dbReference type="NCBI Taxonomy" id="4628"/>
    <lineage>
        <taxon>Eukaryota</taxon>
        <taxon>Viridiplantae</taxon>
        <taxon>Streptophyta</taxon>
        <taxon>Embryophyta</taxon>
        <taxon>Tracheophyta</taxon>
        <taxon>Spermatophyta</taxon>
        <taxon>Magnoliopsida</taxon>
        <taxon>Liliopsida</taxon>
        <taxon>Zingiberales</taxon>
        <taxon>Cannaceae</taxon>
        <taxon>Canna</taxon>
    </lineage>
</organism>
<keyword evidence="3" id="KW-1185">Reference proteome</keyword>
<evidence type="ECO:0008006" key="4">
    <source>
        <dbReference type="Google" id="ProtNLM"/>
    </source>
</evidence>
<proteinExistence type="predicted"/>
<name>A0AAQ3JZ58_9LILI</name>
<gene>
    <name evidence="2" type="ORF">Cni_G07559</name>
</gene>
<dbReference type="PANTHER" id="PTHR36317">
    <property type="entry name" value="PROTEIN MULTIPLE CHLOROPLAST DIVISION SITE 1"/>
    <property type="match status" value="1"/>
</dbReference>
<dbReference type="AlphaFoldDB" id="A0AAQ3JZ58"/>
<dbReference type="Proteomes" id="UP001327560">
    <property type="component" value="Chromosome 2"/>
</dbReference>
<dbReference type="GO" id="GO:0009706">
    <property type="term" value="C:chloroplast inner membrane"/>
    <property type="evidence" value="ECO:0007669"/>
    <property type="project" value="TreeGrafter"/>
</dbReference>
<evidence type="ECO:0000313" key="3">
    <source>
        <dbReference type="Proteomes" id="UP001327560"/>
    </source>
</evidence>
<evidence type="ECO:0000256" key="1">
    <source>
        <dbReference type="SAM" id="MobiDB-lite"/>
    </source>
</evidence>
<dbReference type="GO" id="GO:0010020">
    <property type="term" value="P:chloroplast fission"/>
    <property type="evidence" value="ECO:0007669"/>
    <property type="project" value="InterPro"/>
</dbReference>
<dbReference type="PANTHER" id="PTHR36317:SF1">
    <property type="entry name" value="PROTEIN MULTIPLE CHLOROPLAST DIVISION SITE 1"/>
    <property type="match status" value="1"/>
</dbReference>
<dbReference type="EMBL" id="CP136891">
    <property type="protein sequence ID" value="WOK98847.1"/>
    <property type="molecule type" value="Genomic_DNA"/>
</dbReference>